<dbReference type="EMBL" id="SLUM01000013">
    <property type="protein sequence ID" value="TCL56424.1"/>
    <property type="molecule type" value="Genomic_DNA"/>
</dbReference>
<dbReference type="OrthoDB" id="1852201at2"/>
<accession>A0A4R1QXG6</accession>
<name>A0A4R1QXG6_9FIRM</name>
<organism evidence="2 3">
    <name type="scientific">Allofournierella massiliensis</name>
    <dbReference type="NCBI Taxonomy" id="1650663"/>
    <lineage>
        <taxon>Bacteria</taxon>
        <taxon>Bacillati</taxon>
        <taxon>Bacillota</taxon>
        <taxon>Clostridia</taxon>
        <taxon>Eubacteriales</taxon>
        <taxon>Oscillospiraceae</taxon>
        <taxon>Allofournierella</taxon>
    </lineage>
</organism>
<feature type="region of interest" description="Disordered" evidence="1">
    <location>
        <begin position="60"/>
        <end position="85"/>
    </location>
</feature>
<reference evidence="2 3" key="1">
    <citation type="submission" date="2019-03" db="EMBL/GenBank/DDBJ databases">
        <title>Genomic Encyclopedia of Type Strains, Phase IV (KMG-IV): sequencing the most valuable type-strain genomes for metagenomic binning, comparative biology and taxonomic classification.</title>
        <authorList>
            <person name="Goeker M."/>
        </authorList>
    </citation>
    <scope>NUCLEOTIDE SEQUENCE [LARGE SCALE GENOMIC DNA]</scope>
    <source>
        <strain evidence="2 3">DSM 100451</strain>
    </source>
</reference>
<protein>
    <submittedName>
        <fullName evidence="2">Uncharacterized protein</fullName>
    </submittedName>
</protein>
<dbReference type="RefSeq" id="WP_058965632.1">
    <property type="nucleotide sequence ID" value="NZ_CABKVM010000018.1"/>
</dbReference>
<comment type="caution">
    <text evidence="2">The sequence shown here is derived from an EMBL/GenBank/DDBJ whole genome shotgun (WGS) entry which is preliminary data.</text>
</comment>
<dbReference type="Proteomes" id="UP000295184">
    <property type="component" value="Unassembled WGS sequence"/>
</dbReference>
<dbReference type="AlphaFoldDB" id="A0A4R1QXG6"/>
<sequence>MNRAYLIHELNHLKVQTGSLACMGCQHEDNCGIKGCALIRAAVEQLEVLQGFEEWLQEQATSDKKQAIGDDPDESTQKASGKRLS</sequence>
<gene>
    <name evidence="2" type="ORF">EDD77_11390</name>
</gene>
<dbReference type="STRING" id="1650663.GCA_001486665_02609"/>
<evidence type="ECO:0000256" key="1">
    <source>
        <dbReference type="SAM" id="MobiDB-lite"/>
    </source>
</evidence>
<evidence type="ECO:0000313" key="2">
    <source>
        <dbReference type="EMBL" id="TCL56424.1"/>
    </source>
</evidence>
<evidence type="ECO:0000313" key="3">
    <source>
        <dbReference type="Proteomes" id="UP000295184"/>
    </source>
</evidence>
<proteinExistence type="predicted"/>